<evidence type="ECO:0000256" key="5">
    <source>
        <dbReference type="ARBA" id="ARBA00022692"/>
    </source>
</evidence>
<dbReference type="GO" id="GO:0015628">
    <property type="term" value="P:protein secretion by the type II secretion system"/>
    <property type="evidence" value="ECO:0007669"/>
    <property type="project" value="TreeGrafter"/>
</dbReference>
<evidence type="ECO:0000259" key="9">
    <source>
        <dbReference type="Pfam" id="PF00482"/>
    </source>
</evidence>
<evidence type="ECO:0000256" key="6">
    <source>
        <dbReference type="ARBA" id="ARBA00022989"/>
    </source>
</evidence>
<gene>
    <name evidence="10" type="primary">hofC</name>
</gene>
<dbReference type="Gene3D" id="1.20.81.30">
    <property type="entry name" value="Type II secretion system (T2SS), domain F"/>
    <property type="match status" value="2"/>
</dbReference>
<dbReference type="EMBL" id="KP660994">
    <property type="protein sequence ID" value="AMK08833.1"/>
    <property type="molecule type" value="Genomic_DNA"/>
</dbReference>
<organism evidence="10">
    <name type="scientific">Pasteurella multocida</name>
    <dbReference type="NCBI Taxonomy" id="747"/>
    <lineage>
        <taxon>Bacteria</taxon>
        <taxon>Pseudomonadati</taxon>
        <taxon>Pseudomonadota</taxon>
        <taxon>Gammaproteobacteria</taxon>
        <taxon>Pasteurellales</taxon>
        <taxon>Pasteurellaceae</taxon>
        <taxon>Pasteurella</taxon>
    </lineage>
</organism>
<name>A0A140D7F9_PASMD</name>
<dbReference type="InterPro" id="IPR042094">
    <property type="entry name" value="T2SS_GspF_sf"/>
</dbReference>
<evidence type="ECO:0000256" key="8">
    <source>
        <dbReference type="SAM" id="Phobius"/>
    </source>
</evidence>
<keyword evidence="6 8" id="KW-1133">Transmembrane helix</keyword>
<keyword evidence="5 8" id="KW-0812">Transmembrane</keyword>
<evidence type="ECO:0000313" key="10">
    <source>
        <dbReference type="EMBL" id="AMK08833.1"/>
    </source>
</evidence>
<comment type="subcellular location">
    <subcellularLocation>
        <location evidence="1">Cell inner membrane</location>
        <topology evidence="1">Multi-pass membrane protein</topology>
    </subcellularLocation>
</comment>
<dbReference type="Pfam" id="PF00482">
    <property type="entry name" value="T2SSF"/>
    <property type="match status" value="2"/>
</dbReference>
<feature type="domain" description="Type II secretion system protein GspF" evidence="9">
    <location>
        <begin position="65"/>
        <end position="187"/>
    </location>
</feature>
<feature type="domain" description="Type II secretion system protein GspF" evidence="9">
    <location>
        <begin position="266"/>
        <end position="396"/>
    </location>
</feature>
<dbReference type="InterPro" id="IPR003004">
    <property type="entry name" value="GspF/PilC"/>
</dbReference>
<keyword evidence="4" id="KW-0997">Cell inner membrane</keyword>
<dbReference type="AlphaFoldDB" id="A0A140D7F9"/>
<dbReference type="InterPro" id="IPR018076">
    <property type="entry name" value="T2SS_GspF_dom"/>
</dbReference>
<dbReference type="PANTHER" id="PTHR30012">
    <property type="entry name" value="GENERAL SECRETION PATHWAY PROTEIN"/>
    <property type="match status" value="1"/>
</dbReference>
<protein>
    <submittedName>
        <fullName evidence="10">HofC protein</fullName>
    </submittedName>
</protein>
<feature type="transmembrane region" description="Helical" evidence="8">
    <location>
        <begin position="164"/>
        <end position="186"/>
    </location>
</feature>
<dbReference type="GO" id="GO:0005886">
    <property type="term" value="C:plasma membrane"/>
    <property type="evidence" value="ECO:0007669"/>
    <property type="project" value="UniProtKB-SubCell"/>
</dbReference>
<evidence type="ECO:0000256" key="7">
    <source>
        <dbReference type="ARBA" id="ARBA00023136"/>
    </source>
</evidence>
<proteinExistence type="inferred from homology"/>
<feature type="transmembrane region" description="Helical" evidence="8">
    <location>
        <begin position="377"/>
        <end position="395"/>
    </location>
</feature>
<comment type="similarity">
    <text evidence="2">Belongs to the GSP F family.</text>
</comment>
<evidence type="ECO:0000256" key="4">
    <source>
        <dbReference type="ARBA" id="ARBA00022519"/>
    </source>
</evidence>
<evidence type="ECO:0000256" key="2">
    <source>
        <dbReference type="ARBA" id="ARBA00005745"/>
    </source>
</evidence>
<keyword evidence="7 8" id="KW-0472">Membrane</keyword>
<dbReference type="PANTHER" id="PTHR30012:SF7">
    <property type="entry name" value="PROTEIN TRANSPORT PROTEIN HOFC HOMOLOG"/>
    <property type="match status" value="1"/>
</dbReference>
<reference evidence="10" key="1">
    <citation type="submission" date="2015-01" db="EMBL/GenBank/DDBJ databases">
        <title>Draft genome sequence of Pasteurella multocida isolated from alpaca pneumonia.</title>
        <authorList>
            <person name="Maturrano L."/>
            <person name="Hurtado R."/>
            <person name="Allasi N."/>
            <person name="Juscamayta E."/>
            <person name="Fernandez D."/>
            <person name="Maximiliano J."/>
            <person name="Rimac R."/>
            <person name="Rosadio R."/>
        </authorList>
    </citation>
    <scope>NUCLEOTIDE SEQUENCE</scope>
    <source>
        <strain evidence="10">UNMSM</strain>
    </source>
</reference>
<keyword evidence="3" id="KW-1003">Cell membrane</keyword>
<dbReference type="PRINTS" id="PR00812">
    <property type="entry name" value="BCTERIALGSPF"/>
</dbReference>
<sequence>MMKKLKMFRWKGINRLQQIQKGVIVAESKEIAQQSLLLQGVHQLHLQRNWQLSMQPKYTEICDLLMQLAMLLQASVPLKESLQLLQRHASNIELTQWLRQLLCSLESGFSFSTALATQDRYLTKQEYQLISVGESTGKLPLVCAQLAKQRQQSLGLRRKVQKMLFYPMLVLVVTLILTSLLLLFIVPQFAEIYANQPLPAFTVLLLNVSAGLRGYAFQLSLLLIFGFIFLMLNARQRVGLYRLKNCLLHFLPIFKKIAQHHELIHFCRHLHLMLSSGMPLQQALQTFLPTQKSGIAKHELTEMRLAEEVQLMLKGIAQGYTFSEVIGSNLFPEMAQQMLHVGEQTGRLSEMLQYIAESYQQKLEHQLDLLSQLLEPCLMLVIGSIIGVILLGMYLPMFNMGALV</sequence>
<accession>A0A140D7F9</accession>
<evidence type="ECO:0000256" key="1">
    <source>
        <dbReference type="ARBA" id="ARBA00004429"/>
    </source>
</evidence>
<evidence type="ECO:0000256" key="3">
    <source>
        <dbReference type="ARBA" id="ARBA00022475"/>
    </source>
</evidence>
<feature type="transmembrane region" description="Helical" evidence="8">
    <location>
        <begin position="215"/>
        <end position="234"/>
    </location>
</feature>